<feature type="compositionally biased region" description="Basic and acidic residues" evidence="2">
    <location>
        <begin position="341"/>
        <end position="358"/>
    </location>
</feature>
<keyword evidence="1" id="KW-0175">Coiled coil</keyword>
<evidence type="ECO:0000256" key="1">
    <source>
        <dbReference type="SAM" id="Coils"/>
    </source>
</evidence>
<accession>A0A915I104</accession>
<organism evidence="3 4">
    <name type="scientific">Romanomermis culicivorax</name>
    <name type="common">Nematode worm</name>
    <dbReference type="NCBI Taxonomy" id="13658"/>
    <lineage>
        <taxon>Eukaryota</taxon>
        <taxon>Metazoa</taxon>
        <taxon>Ecdysozoa</taxon>
        <taxon>Nematoda</taxon>
        <taxon>Enoplea</taxon>
        <taxon>Dorylaimia</taxon>
        <taxon>Mermithida</taxon>
        <taxon>Mermithoidea</taxon>
        <taxon>Mermithidae</taxon>
        <taxon>Romanomermis</taxon>
    </lineage>
</organism>
<dbReference type="WBParaSite" id="nRc.2.0.1.t07379-RA">
    <property type="protein sequence ID" value="nRc.2.0.1.t07379-RA"/>
    <property type="gene ID" value="nRc.2.0.1.g07379"/>
</dbReference>
<dbReference type="Proteomes" id="UP000887565">
    <property type="component" value="Unplaced"/>
</dbReference>
<evidence type="ECO:0000313" key="3">
    <source>
        <dbReference type="Proteomes" id="UP000887565"/>
    </source>
</evidence>
<evidence type="ECO:0000313" key="4">
    <source>
        <dbReference type="WBParaSite" id="nRc.2.0.1.t07379-RA"/>
    </source>
</evidence>
<protein>
    <submittedName>
        <fullName evidence="4">Uncharacterized protein</fullName>
    </submittedName>
</protein>
<name>A0A915I104_ROMCU</name>
<feature type="region of interest" description="Disordered" evidence="2">
    <location>
        <begin position="339"/>
        <end position="361"/>
    </location>
</feature>
<keyword evidence="3" id="KW-1185">Reference proteome</keyword>
<sequence length="635" mass="70411">MKLPTLNKYGRITTKKSSDLLRILSERVYLKQGLWTLTILPSQEFQNKAAKMNISSSCDSSFQNPAPGVTVIGERYCMELFAGRAFANYACTKECNTANRLTLINCGGVTYTGDGMNRSLIQFTIFCTFDGAPLCSRNHNWQEVEDAYDLHCGSKKVNSGASSNSNGNIDQTANAGSALAAARIVAFEARGNNAPSLPLYGVPVKPLDGAPPALQPAINAPVTTTTLQTSQPGTQPSEDVKPKIQQLEQTAQDQAVEIDRLKGQLQDLLKSVAQLKNDAGQKLGDLQSKLDELLQKLIDKLGLDPSNVSLDSLTPPTQDLMRSCVDRCQELLKNLTNAGENKSDLDSKSDMSNKKFDDDMGQLKSAYDGEQTALTNVGADQKTCDRAKLKFLNGTDKIRRKQIDLLKNLIDQLKMLQKLLQDLVNVIDLLAPEIKNLESRILTEMNGMTNGNSEQMALSSDFTKAFNVLNDKIKSMRSQIQDIKAYLDQSCNDPEMSNFDDFNKNFENFGKDLMNFLNQLIQIPPQNRFQAEQPSGKVDTEFCRQLMEKSQGGKHHVQGNFGSPWMSYGNYDGHKAFHMTGEKSQFGSRRSSSAFMVDGNSQPRIIKIQEIYSNQERLQGLEKMEAIPADELKNC</sequence>
<reference evidence="4" key="1">
    <citation type="submission" date="2022-11" db="UniProtKB">
        <authorList>
            <consortium name="WormBaseParasite"/>
        </authorList>
    </citation>
    <scope>IDENTIFICATION</scope>
</reference>
<feature type="coiled-coil region" evidence="1">
    <location>
        <begin position="244"/>
        <end position="296"/>
    </location>
</feature>
<dbReference type="AlphaFoldDB" id="A0A915I104"/>
<evidence type="ECO:0000256" key="2">
    <source>
        <dbReference type="SAM" id="MobiDB-lite"/>
    </source>
</evidence>
<proteinExistence type="predicted"/>